<dbReference type="AlphaFoldDB" id="A0AA95HSW4"/>
<reference evidence="1" key="1">
    <citation type="journal article" date="2023" name="Nat. Commun.">
        <title>Identification of a novel Human Milk Oligosaccharides utilization cluster in the infant gut commensal Bacteroides dorei.</title>
        <authorList>
            <person name="Kijner S."/>
            <person name="Ennis D."/>
            <person name="Shmorak S."/>
            <person name="Florentin A."/>
            <person name="Yassour M."/>
        </authorList>
    </citation>
    <scope>NUCLEOTIDE SEQUENCE</scope>
    <source>
        <strain evidence="1">2</strain>
    </source>
</reference>
<accession>A0AA95HSW4</accession>
<evidence type="ECO:0000313" key="1">
    <source>
        <dbReference type="EMBL" id="WHX09032.1"/>
    </source>
</evidence>
<dbReference type="InterPro" id="IPR032774">
    <property type="entry name" value="WG_beta_rep"/>
</dbReference>
<dbReference type="EMBL" id="CP126056">
    <property type="protein sequence ID" value="WHX09032.1"/>
    <property type="molecule type" value="Genomic_DNA"/>
</dbReference>
<sequence>MKNAKGNGDFDDLLDKIAECSREVNEKINNPGTEVITDSLRIREDNGKMGLIVGEQIVIPTEYEELIIAEDGFVLACKRDKWGVLDIYGRTILPCVYQWVYYDVSAKVWIAKSFAMGLYNSQGALLLPGRIDYIGSFVDGKAPVWLNSVLGWIDTKGQLSDGFAEDVTESFLKEEKGEWQVLGVCLIY</sequence>
<gene>
    <name evidence="1" type="ORF">QNN11_16680</name>
</gene>
<evidence type="ECO:0000313" key="2">
    <source>
        <dbReference type="Proteomes" id="UP001177934"/>
    </source>
</evidence>
<dbReference type="Proteomes" id="UP001177934">
    <property type="component" value="Chromosome"/>
</dbReference>
<name>A0AA95HSW4_9BACT</name>
<dbReference type="Pfam" id="PF14903">
    <property type="entry name" value="WG_beta_rep"/>
    <property type="match status" value="2"/>
</dbReference>
<protein>
    <submittedName>
        <fullName evidence="1">WG repeat-containing protein</fullName>
    </submittedName>
</protein>
<organism evidence="1 2">
    <name type="scientific">Phocaeicola dorei</name>
    <dbReference type="NCBI Taxonomy" id="357276"/>
    <lineage>
        <taxon>Bacteria</taxon>
        <taxon>Pseudomonadati</taxon>
        <taxon>Bacteroidota</taxon>
        <taxon>Bacteroidia</taxon>
        <taxon>Bacteroidales</taxon>
        <taxon>Bacteroidaceae</taxon>
        <taxon>Phocaeicola</taxon>
    </lineage>
</organism>
<proteinExistence type="predicted"/>